<reference evidence="6 7" key="1">
    <citation type="journal article" date="2015" name="Nature">
        <title>rRNA introns, odd ribosomes, and small enigmatic genomes across a large radiation of phyla.</title>
        <authorList>
            <person name="Brown C.T."/>
            <person name="Hug L.A."/>
            <person name="Thomas B.C."/>
            <person name="Sharon I."/>
            <person name="Castelle C.J."/>
            <person name="Singh A."/>
            <person name="Wilkins M.J."/>
            <person name="Williams K.H."/>
            <person name="Banfield J.F."/>
        </authorList>
    </citation>
    <scope>NUCLEOTIDE SEQUENCE [LARGE SCALE GENOMIC DNA]</scope>
</reference>
<evidence type="ECO:0000313" key="7">
    <source>
        <dbReference type="Proteomes" id="UP000034036"/>
    </source>
</evidence>
<dbReference type="PANTHER" id="PTHR23117:SF13">
    <property type="entry name" value="GUANYLATE KINASE"/>
    <property type="match status" value="1"/>
</dbReference>
<dbReference type="PATRIC" id="fig|1618659.3.peg.103"/>
<dbReference type="Gene3D" id="3.30.63.10">
    <property type="entry name" value="Guanylate Kinase phosphate binding domain"/>
    <property type="match status" value="1"/>
</dbReference>
<dbReference type="Proteomes" id="UP000034036">
    <property type="component" value="Unassembled WGS sequence"/>
</dbReference>
<keyword evidence="2" id="KW-0808">Transferase</keyword>
<dbReference type="InterPro" id="IPR008145">
    <property type="entry name" value="GK/Ca_channel_bsu"/>
</dbReference>
<name>A0A0G1BRK7_9BACT</name>
<dbReference type="CDD" id="cd00071">
    <property type="entry name" value="GMPK"/>
    <property type="match status" value="1"/>
</dbReference>
<dbReference type="EMBL" id="LCDF01000002">
    <property type="protein sequence ID" value="KKS48861.1"/>
    <property type="molecule type" value="Genomic_DNA"/>
</dbReference>
<dbReference type="InterPro" id="IPR008144">
    <property type="entry name" value="Guanylate_kin-like_dom"/>
</dbReference>
<keyword evidence="3 6" id="KW-0418">Kinase</keyword>
<evidence type="ECO:0000256" key="4">
    <source>
        <dbReference type="SAM" id="Coils"/>
    </source>
</evidence>
<dbReference type="SUPFAM" id="SSF52540">
    <property type="entry name" value="P-loop containing nucleoside triphosphate hydrolases"/>
    <property type="match status" value="1"/>
</dbReference>
<evidence type="ECO:0000313" key="6">
    <source>
        <dbReference type="EMBL" id="KKS48861.1"/>
    </source>
</evidence>
<evidence type="ECO:0000256" key="1">
    <source>
        <dbReference type="ARBA" id="ARBA00005790"/>
    </source>
</evidence>
<evidence type="ECO:0000256" key="3">
    <source>
        <dbReference type="ARBA" id="ARBA00022777"/>
    </source>
</evidence>
<keyword evidence="4" id="KW-0175">Coiled coil</keyword>
<dbReference type="Gene3D" id="3.40.50.300">
    <property type="entry name" value="P-loop containing nucleotide triphosphate hydrolases"/>
    <property type="match status" value="1"/>
</dbReference>
<dbReference type="STRING" id="1618659.UV11_C0002G0014"/>
<gene>
    <name evidence="6" type="ORF">UV11_C0002G0014</name>
</gene>
<dbReference type="GO" id="GO:0005829">
    <property type="term" value="C:cytosol"/>
    <property type="evidence" value="ECO:0007669"/>
    <property type="project" value="TreeGrafter"/>
</dbReference>
<dbReference type="AlphaFoldDB" id="A0A0G1BRK7"/>
<protein>
    <submittedName>
        <fullName evidence="6">Guanylate kinase</fullName>
    </submittedName>
</protein>
<sequence length="190" mass="21568">MALIVLSGPSGVGKNTIINEVLKKIPEIKSSRSLTTRKARPNDVPRKYTHVDKKEFQEHIKNGDLLEWAEYNDNLYGTLKPDLNENSLFEIEVKGAAQIKALYPEAHLLLILPPGNTIEEKINVLRERLQKRAVDENETIEKRLAEAKEEISQGTQQSEKIFINDNLDMAIAEIVESIQSLLQKEGARRK</sequence>
<dbReference type="PROSITE" id="PS50052">
    <property type="entry name" value="GUANYLATE_KINASE_2"/>
    <property type="match status" value="1"/>
</dbReference>
<evidence type="ECO:0000259" key="5">
    <source>
        <dbReference type="PROSITE" id="PS50052"/>
    </source>
</evidence>
<dbReference type="SMART" id="SM00072">
    <property type="entry name" value="GuKc"/>
    <property type="match status" value="1"/>
</dbReference>
<comment type="caution">
    <text evidence="6">The sequence shown here is derived from an EMBL/GenBank/DDBJ whole genome shotgun (WGS) entry which is preliminary data.</text>
</comment>
<dbReference type="Pfam" id="PF00625">
    <property type="entry name" value="Guanylate_kin"/>
    <property type="match status" value="1"/>
</dbReference>
<dbReference type="GO" id="GO:0004385">
    <property type="term" value="F:GMP kinase activity"/>
    <property type="evidence" value="ECO:0007669"/>
    <property type="project" value="TreeGrafter"/>
</dbReference>
<organism evidence="6 7">
    <name type="scientific">Candidatus Giovannonibacteria bacterium GW2011_GWF2_42_19</name>
    <dbReference type="NCBI Taxonomy" id="1618659"/>
    <lineage>
        <taxon>Bacteria</taxon>
        <taxon>Candidatus Giovannoniibacteriota</taxon>
    </lineage>
</organism>
<feature type="coiled-coil region" evidence="4">
    <location>
        <begin position="130"/>
        <end position="157"/>
    </location>
</feature>
<dbReference type="PANTHER" id="PTHR23117">
    <property type="entry name" value="GUANYLATE KINASE-RELATED"/>
    <property type="match status" value="1"/>
</dbReference>
<accession>A0A0G1BRK7</accession>
<evidence type="ECO:0000256" key="2">
    <source>
        <dbReference type="ARBA" id="ARBA00022679"/>
    </source>
</evidence>
<proteinExistence type="inferred from homology"/>
<feature type="domain" description="Guanylate kinase-like" evidence="5">
    <location>
        <begin position="1"/>
        <end position="179"/>
    </location>
</feature>
<dbReference type="InterPro" id="IPR027417">
    <property type="entry name" value="P-loop_NTPase"/>
</dbReference>
<comment type="similarity">
    <text evidence="1">Belongs to the guanylate kinase family.</text>
</comment>